<feature type="compositionally biased region" description="Basic residues" evidence="1">
    <location>
        <begin position="115"/>
        <end position="126"/>
    </location>
</feature>
<gene>
    <name evidence="2" type="ORF">Zm00014a_025594</name>
</gene>
<sequence length="226" mass="25860">MEARRDDVLQLQARSDEEDRRRGVLEPTQWRGRAEKGGRHWAGNREQDARQEVQGDESSAMGERTRRKSDARSSEQVERHGREIRVGARHRVEGEEADQGEACDHGRAQGDWQRRASRGRGGRWRGHGGAPGTATKEIHGWGGRSEHVHGERRHRSTQAELGVREMEQRELRAGLRPWRGRWREREAGRVADELELEGALAGREWRRAMGEAKEAPQRRRKVQGGG</sequence>
<feature type="compositionally biased region" description="Basic and acidic residues" evidence="1">
    <location>
        <begin position="1"/>
        <end position="24"/>
    </location>
</feature>
<accession>A0A3L6EMA2</accession>
<name>A0A3L6EMA2_MAIZE</name>
<feature type="compositionally biased region" description="Basic and acidic residues" evidence="1">
    <location>
        <begin position="68"/>
        <end position="94"/>
    </location>
</feature>
<protein>
    <submittedName>
        <fullName evidence="2">Uncharacterized protein</fullName>
    </submittedName>
</protein>
<comment type="caution">
    <text evidence="2">The sequence shown here is derived from an EMBL/GenBank/DDBJ whole genome shotgun (WGS) entry which is preliminary data.</text>
</comment>
<evidence type="ECO:0000256" key="1">
    <source>
        <dbReference type="SAM" id="MobiDB-lite"/>
    </source>
</evidence>
<feature type="compositionally biased region" description="Basic and acidic residues" evidence="1">
    <location>
        <begin position="136"/>
        <end position="149"/>
    </location>
</feature>
<dbReference type="EMBL" id="NCVQ01000006">
    <property type="protein sequence ID" value="PWZ22212.1"/>
    <property type="molecule type" value="Genomic_DNA"/>
</dbReference>
<feature type="region of interest" description="Disordered" evidence="1">
    <location>
        <begin position="1"/>
        <end position="160"/>
    </location>
</feature>
<proteinExistence type="predicted"/>
<feature type="compositionally biased region" description="Basic and acidic residues" evidence="1">
    <location>
        <begin position="32"/>
        <end position="53"/>
    </location>
</feature>
<dbReference type="AlphaFoldDB" id="A0A3L6EMA2"/>
<evidence type="ECO:0000313" key="2">
    <source>
        <dbReference type="EMBL" id="PWZ22212.1"/>
    </source>
</evidence>
<organism evidence="2">
    <name type="scientific">Zea mays</name>
    <name type="common">Maize</name>
    <dbReference type="NCBI Taxonomy" id="4577"/>
    <lineage>
        <taxon>Eukaryota</taxon>
        <taxon>Viridiplantae</taxon>
        <taxon>Streptophyta</taxon>
        <taxon>Embryophyta</taxon>
        <taxon>Tracheophyta</taxon>
        <taxon>Spermatophyta</taxon>
        <taxon>Magnoliopsida</taxon>
        <taxon>Liliopsida</taxon>
        <taxon>Poales</taxon>
        <taxon>Poaceae</taxon>
        <taxon>PACMAD clade</taxon>
        <taxon>Panicoideae</taxon>
        <taxon>Andropogonodae</taxon>
        <taxon>Andropogoneae</taxon>
        <taxon>Tripsacinae</taxon>
        <taxon>Zea</taxon>
    </lineage>
</organism>
<dbReference type="Proteomes" id="UP000251960">
    <property type="component" value="Chromosome 5"/>
</dbReference>
<reference evidence="2" key="1">
    <citation type="journal article" date="2018" name="Nat. Genet.">
        <title>Extensive intraspecific gene order and gene structural variations between Mo17 and other maize genomes.</title>
        <authorList>
            <person name="Sun S."/>
            <person name="Zhou Y."/>
            <person name="Chen J."/>
            <person name="Shi J."/>
            <person name="Zhao H."/>
            <person name="Zhao H."/>
            <person name="Song W."/>
            <person name="Zhang M."/>
            <person name="Cui Y."/>
            <person name="Dong X."/>
            <person name="Liu H."/>
            <person name="Ma X."/>
            <person name="Jiao Y."/>
            <person name="Wang B."/>
            <person name="Wei X."/>
            <person name="Stein J.C."/>
            <person name="Glaubitz J.C."/>
            <person name="Lu F."/>
            <person name="Yu G."/>
            <person name="Liang C."/>
            <person name="Fengler K."/>
            <person name="Li B."/>
            <person name="Rafalski A."/>
            <person name="Schnable P.S."/>
            <person name="Ware D.H."/>
            <person name="Buckler E.S."/>
            <person name="Lai J."/>
        </authorList>
    </citation>
    <scope>NUCLEOTIDE SEQUENCE [LARGE SCALE GENOMIC DNA]</scope>
    <source>
        <tissue evidence="2">Seedling</tissue>
    </source>
</reference>
<feature type="compositionally biased region" description="Basic and acidic residues" evidence="1">
    <location>
        <begin position="102"/>
        <end position="114"/>
    </location>
</feature>